<evidence type="ECO:0000313" key="3">
    <source>
        <dbReference type="Proteomes" id="UP001179952"/>
    </source>
</evidence>
<accession>A0AAV9B5K1</accession>
<protein>
    <submittedName>
        <fullName evidence="2">Uncharacterized protein</fullName>
    </submittedName>
</protein>
<dbReference type="EMBL" id="JAUJYN010000005">
    <property type="protein sequence ID" value="KAK1271354.1"/>
    <property type="molecule type" value="Genomic_DNA"/>
</dbReference>
<dbReference type="AlphaFoldDB" id="A0AAV9B5K1"/>
<name>A0AAV9B5K1_ACOGR</name>
<evidence type="ECO:0000256" key="1">
    <source>
        <dbReference type="SAM" id="MobiDB-lite"/>
    </source>
</evidence>
<evidence type="ECO:0000313" key="2">
    <source>
        <dbReference type="EMBL" id="KAK1271354.1"/>
    </source>
</evidence>
<sequence length="147" mass="16875">MIFQSGPKQTVQSLSRLHICCLMYCQKKYVEVKTDAQLLDIFKENEKTHKFSLYVINSDKSTDEVVETVERSRTDKHSDMVDLDIHEEGADRPTEEEAERPAEVEAERLAEEEVVRSDRFEVMADVVADIAVDADIAEIRALKQLFP</sequence>
<feature type="region of interest" description="Disordered" evidence="1">
    <location>
        <begin position="70"/>
        <end position="108"/>
    </location>
</feature>
<proteinExistence type="predicted"/>
<gene>
    <name evidence="2" type="ORF">QJS04_geneDACA013093</name>
</gene>
<organism evidence="2 3">
    <name type="scientific">Acorus gramineus</name>
    <name type="common">Dwarf sweet flag</name>
    <dbReference type="NCBI Taxonomy" id="55184"/>
    <lineage>
        <taxon>Eukaryota</taxon>
        <taxon>Viridiplantae</taxon>
        <taxon>Streptophyta</taxon>
        <taxon>Embryophyta</taxon>
        <taxon>Tracheophyta</taxon>
        <taxon>Spermatophyta</taxon>
        <taxon>Magnoliopsida</taxon>
        <taxon>Liliopsida</taxon>
        <taxon>Acoraceae</taxon>
        <taxon>Acorus</taxon>
    </lineage>
</organism>
<reference evidence="2" key="2">
    <citation type="submission" date="2023-06" db="EMBL/GenBank/DDBJ databases">
        <authorList>
            <person name="Ma L."/>
            <person name="Liu K.-W."/>
            <person name="Li Z."/>
            <person name="Hsiao Y.-Y."/>
            <person name="Qi Y."/>
            <person name="Fu T."/>
            <person name="Tang G."/>
            <person name="Zhang D."/>
            <person name="Sun W.-H."/>
            <person name="Liu D.-K."/>
            <person name="Li Y."/>
            <person name="Chen G.-Z."/>
            <person name="Liu X.-D."/>
            <person name="Liao X.-Y."/>
            <person name="Jiang Y.-T."/>
            <person name="Yu X."/>
            <person name="Hao Y."/>
            <person name="Huang J."/>
            <person name="Zhao X.-W."/>
            <person name="Ke S."/>
            <person name="Chen Y.-Y."/>
            <person name="Wu W.-L."/>
            <person name="Hsu J.-L."/>
            <person name="Lin Y.-F."/>
            <person name="Huang M.-D."/>
            <person name="Li C.-Y."/>
            <person name="Huang L."/>
            <person name="Wang Z.-W."/>
            <person name="Zhao X."/>
            <person name="Zhong W.-Y."/>
            <person name="Peng D.-H."/>
            <person name="Ahmad S."/>
            <person name="Lan S."/>
            <person name="Zhang J.-S."/>
            <person name="Tsai W.-C."/>
            <person name="Van De Peer Y."/>
            <person name="Liu Z.-J."/>
        </authorList>
    </citation>
    <scope>NUCLEOTIDE SEQUENCE</scope>
    <source>
        <strain evidence="2">SCP</strain>
        <tissue evidence="2">Leaves</tissue>
    </source>
</reference>
<keyword evidence="3" id="KW-1185">Reference proteome</keyword>
<reference evidence="2" key="1">
    <citation type="journal article" date="2023" name="Nat. Commun.">
        <title>Diploid and tetraploid genomes of Acorus and the evolution of monocots.</title>
        <authorList>
            <person name="Ma L."/>
            <person name="Liu K.W."/>
            <person name="Li Z."/>
            <person name="Hsiao Y.Y."/>
            <person name="Qi Y."/>
            <person name="Fu T."/>
            <person name="Tang G.D."/>
            <person name="Zhang D."/>
            <person name="Sun W.H."/>
            <person name="Liu D.K."/>
            <person name="Li Y."/>
            <person name="Chen G.Z."/>
            <person name="Liu X.D."/>
            <person name="Liao X.Y."/>
            <person name="Jiang Y.T."/>
            <person name="Yu X."/>
            <person name="Hao Y."/>
            <person name="Huang J."/>
            <person name="Zhao X.W."/>
            <person name="Ke S."/>
            <person name="Chen Y.Y."/>
            <person name="Wu W.L."/>
            <person name="Hsu J.L."/>
            <person name="Lin Y.F."/>
            <person name="Huang M.D."/>
            <person name="Li C.Y."/>
            <person name="Huang L."/>
            <person name="Wang Z.W."/>
            <person name="Zhao X."/>
            <person name="Zhong W.Y."/>
            <person name="Peng D.H."/>
            <person name="Ahmad S."/>
            <person name="Lan S."/>
            <person name="Zhang J.S."/>
            <person name="Tsai W.C."/>
            <person name="Van de Peer Y."/>
            <person name="Liu Z.J."/>
        </authorList>
    </citation>
    <scope>NUCLEOTIDE SEQUENCE</scope>
    <source>
        <strain evidence="2">SCP</strain>
    </source>
</reference>
<dbReference type="Proteomes" id="UP001179952">
    <property type="component" value="Unassembled WGS sequence"/>
</dbReference>
<comment type="caution">
    <text evidence="2">The sequence shown here is derived from an EMBL/GenBank/DDBJ whole genome shotgun (WGS) entry which is preliminary data.</text>
</comment>